<dbReference type="AlphaFoldDB" id="A0A0C9VJF9"/>
<feature type="transmembrane region" description="Helical" evidence="1">
    <location>
        <begin position="214"/>
        <end position="233"/>
    </location>
</feature>
<gene>
    <name evidence="3" type="ORF">M422DRAFT_69187</name>
</gene>
<evidence type="ECO:0000259" key="2">
    <source>
        <dbReference type="Pfam" id="PF20152"/>
    </source>
</evidence>
<keyword evidence="4" id="KW-1185">Reference proteome</keyword>
<name>A0A0C9VJF9_SPHS4</name>
<dbReference type="PANTHER" id="PTHR40465">
    <property type="entry name" value="CHROMOSOME 1, WHOLE GENOME SHOTGUN SEQUENCE"/>
    <property type="match status" value="1"/>
</dbReference>
<dbReference type="InterPro" id="IPR045339">
    <property type="entry name" value="DUF6534"/>
</dbReference>
<keyword evidence="1" id="KW-1133">Transmembrane helix</keyword>
<dbReference type="Proteomes" id="UP000054279">
    <property type="component" value="Unassembled WGS sequence"/>
</dbReference>
<feature type="transmembrane region" description="Helical" evidence="1">
    <location>
        <begin position="96"/>
        <end position="119"/>
    </location>
</feature>
<reference evidence="3 4" key="1">
    <citation type="submission" date="2014-06" db="EMBL/GenBank/DDBJ databases">
        <title>Evolutionary Origins and Diversification of the Mycorrhizal Mutualists.</title>
        <authorList>
            <consortium name="DOE Joint Genome Institute"/>
            <consortium name="Mycorrhizal Genomics Consortium"/>
            <person name="Kohler A."/>
            <person name="Kuo A."/>
            <person name="Nagy L.G."/>
            <person name="Floudas D."/>
            <person name="Copeland A."/>
            <person name="Barry K.W."/>
            <person name="Cichocki N."/>
            <person name="Veneault-Fourrey C."/>
            <person name="LaButti K."/>
            <person name="Lindquist E.A."/>
            <person name="Lipzen A."/>
            <person name="Lundell T."/>
            <person name="Morin E."/>
            <person name="Murat C."/>
            <person name="Riley R."/>
            <person name="Ohm R."/>
            <person name="Sun H."/>
            <person name="Tunlid A."/>
            <person name="Henrissat B."/>
            <person name="Grigoriev I.V."/>
            <person name="Hibbett D.S."/>
            <person name="Martin F."/>
        </authorList>
    </citation>
    <scope>NUCLEOTIDE SEQUENCE [LARGE SCALE GENOMIC DNA]</scope>
    <source>
        <strain evidence="3 4">SS14</strain>
    </source>
</reference>
<feature type="transmembrane region" description="Helical" evidence="1">
    <location>
        <begin position="23"/>
        <end position="48"/>
    </location>
</feature>
<feature type="domain" description="DUF6534" evidence="2">
    <location>
        <begin position="179"/>
        <end position="265"/>
    </location>
</feature>
<protein>
    <recommendedName>
        <fullName evidence="2">DUF6534 domain-containing protein</fullName>
    </recommendedName>
</protein>
<feature type="transmembrane region" description="Helical" evidence="1">
    <location>
        <begin position="60"/>
        <end position="84"/>
    </location>
</feature>
<dbReference type="PANTHER" id="PTHR40465:SF1">
    <property type="entry name" value="DUF6534 DOMAIN-CONTAINING PROTEIN"/>
    <property type="match status" value="1"/>
</dbReference>
<evidence type="ECO:0000256" key="1">
    <source>
        <dbReference type="SAM" id="Phobius"/>
    </source>
</evidence>
<sequence>MTTSSADVPPTATLILPALDNTFGALLIAAVIAGALWGISTVQAYWYFVTYPKDILSLKLLVTLMWVTDTVHQALITHIIYYYLITHYFDPLNLDYAVWSLTFQCIFEFIPCFCVQSFFLMRIWVLSRGKWAFVVPPAFLILSKLALSMVWTIKCSRLKSVTEGLAQEHSVAAAINGCAAAGDIILAVTMVILLHRSRTGMRQSDSILEKLTLYTVNTGVITSLASIVTLITAEVWKHAFIYAIFYFCTGRLYVNTILASLNARKALKSQGSVMEMSNSFRAKSGPHSSKTEVSYVSNAGFNEASEDTTKFGRKELVTEFAITHEDV</sequence>
<accession>A0A0C9VJF9</accession>
<feature type="transmembrane region" description="Helical" evidence="1">
    <location>
        <begin position="239"/>
        <end position="261"/>
    </location>
</feature>
<dbReference type="HOGENOM" id="CLU_046025_5_4_1"/>
<evidence type="ECO:0000313" key="3">
    <source>
        <dbReference type="EMBL" id="KIJ37775.1"/>
    </source>
</evidence>
<proteinExistence type="predicted"/>
<dbReference type="OrthoDB" id="3263055at2759"/>
<dbReference type="Pfam" id="PF20152">
    <property type="entry name" value="DUF6534"/>
    <property type="match status" value="1"/>
</dbReference>
<feature type="transmembrane region" description="Helical" evidence="1">
    <location>
        <begin position="173"/>
        <end position="194"/>
    </location>
</feature>
<dbReference type="EMBL" id="KN837166">
    <property type="protein sequence ID" value="KIJ37775.1"/>
    <property type="molecule type" value="Genomic_DNA"/>
</dbReference>
<feature type="transmembrane region" description="Helical" evidence="1">
    <location>
        <begin position="131"/>
        <end position="153"/>
    </location>
</feature>
<organism evidence="3 4">
    <name type="scientific">Sphaerobolus stellatus (strain SS14)</name>
    <dbReference type="NCBI Taxonomy" id="990650"/>
    <lineage>
        <taxon>Eukaryota</taxon>
        <taxon>Fungi</taxon>
        <taxon>Dikarya</taxon>
        <taxon>Basidiomycota</taxon>
        <taxon>Agaricomycotina</taxon>
        <taxon>Agaricomycetes</taxon>
        <taxon>Phallomycetidae</taxon>
        <taxon>Geastrales</taxon>
        <taxon>Sphaerobolaceae</taxon>
        <taxon>Sphaerobolus</taxon>
    </lineage>
</organism>
<evidence type="ECO:0000313" key="4">
    <source>
        <dbReference type="Proteomes" id="UP000054279"/>
    </source>
</evidence>
<keyword evidence="1" id="KW-0472">Membrane</keyword>
<keyword evidence="1" id="KW-0812">Transmembrane</keyword>